<accession>A0A645B309</accession>
<protein>
    <submittedName>
        <fullName evidence="1">Uncharacterized protein</fullName>
    </submittedName>
</protein>
<comment type="caution">
    <text evidence="1">The sequence shown here is derived from an EMBL/GenBank/DDBJ whole genome shotgun (WGS) entry which is preliminary data.</text>
</comment>
<reference evidence="1" key="1">
    <citation type="submission" date="2019-08" db="EMBL/GenBank/DDBJ databases">
        <authorList>
            <person name="Kucharzyk K."/>
            <person name="Murdoch R.W."/>
            <person name="Higgins S."/>
            <person name="Loffler F."/>
        </authorList>
    </citation>
    <scope>NUCLEOTIDE SEQUENCE</scope>
</reference>
<name>A0A645B309_9ZZZZ</name>
<organism evidence="1">
    <name type="scientific">bioreactor metagenome</name>
    <dbReference type="NCBI Taxonomy" id="1076179"/>
    <lineage>
        <taxon>unclassified sequences</taxon>
        <taxon>metagenomes</taxon>
        <taxon>ecological metagenomes</taxon>
    </lineage>
</organism>
<dbReference type="EMBL" id="VSSQ01017468">
    <property type="protein sequence ID" value="MPM59809.1"/>
    <property type="molecule type" value="Genomic_DNA"/>
</dbReference>
<dbReference type="AlphaFoldDB" id="A0A645B309"/>
<dbReference type="AntiFam" id="ANF00095">
    <property type="entry name" value="Shadow ORF (opposite ABC transporters)"/>
</dbReference>
<gene>
    <name evidence="1" type="ORF">SDC9_106655</name>
</gene>
<sequence length="92" mass="10281">MHINGLCHNVPHRHAGVEGGIGILENNLGTAAILIHDGTFFNEFTVKPHLAPRRFIEMQQRTANRRFSAARFSDKPQGLSAPNGKRYIIDSF</sequence>
<evidence type="ECO:0000313" key="1">
    <source>
        <dbReference type="EMBL" id="MPM59809.1"/>
    </source>
</evidence>
<proteinExistence type="predicted"/>